<dbReference type="Gramene" id="ONIVA04G00880.1">
    <property type="protein sequence ID" value="ONIVA04G00880.1"/>
    <property type="gene ID" value="ONIVA04G00880"/>
</dbReference>
<proteinExistence type="predicted"/>
<feature type="compositionally biased region" description="Basic and acidic residues" evidence="1">
    <location>
        <begin position="1"/>
        <end position="27"/>
    </location>
</feature>
<reference evidence="2" key="1">
    <citation type="submission" date="2015-04" db="UniProtKB">
        <authorList>
            <consortium name="EnsemblPlants"/>
        </authorList>
    </citation>
    <scope>IDENTIFICATION</scope>
    <source>
        <strain evidence="2">SL10</strain>
    </source>
</reference>
<sequence>MNEPQKGPREKKDIQDEASKEGNNDRSRCRHLPINWTRFSPKGGESPQSNTSKEETGPASVDVADLGRPDRAFARDSLQRWIYNEAEQKCCVIVARLIG</sequence>
<feature type="region of interest" description="Disordered" evidence="1">
    <location>
        <begin position="1"/>
        <end position="67"/>
    </location>
</feature>
<evidence type="ECO:0000256" key="1">
    <source>
        <dbReference type="SAM" id="MobiDB-lite"/>
    </source>
</evidence>
<reference evidence="2" key="2">
    <citation type="submission" date="2018-04" db="EMBL/GenBank/DDBJ databases">
        <title>OnivRS2 (Oryza nivara Reference Sequence Version 2).</title>
        <authorList>
            <person name="Zhang J."/>
            <person name="Kudrna D."/>
            <person name="Lee S."/>
            <person name="Talag J."/>
            <person name="Rajasekar S."/>
            <person name="Welchert J."/>
            <person name="Hsing Y.-I."/>
            <person name="Wing R.A."/>
        </authorList>
    </citation>
    <scope>NUCLEOTIDE SEQUENCE [LARGE SCALE GENOMIC DNA]</scope>
    <source>
        <strain evidence="2">SL10</strain>
    </source>
</reference>
<evidence type="ECO:0000313" key="2">
    <source>
        <dbReference type="EnsemblPlants" id="ONIVA04G00880.1"/>
    </source>
</evidence>
<dbReference type="EnsemblPlants" id="ONIVA04G00880.1">
    <property type="protein sequence ID" value="ONIVA04G00880.1"/>
    <property type="gene ID" value="ONIVA04G00880"/>
</dbReference>
<protein>
    <submittedName>
        <fullName evidence="2">Uncharacterized protein</fullName>
    </submittedName>
</protein>
<organism evidence="2">
    <name type="scientific">Oryza nivara</name>
    <name type="common">Indian wild rice</name>
    <name type="synonym">Oryza sativa f. spontanea</name>
    <dbReference type="NCBI Taxonomy" id="4536"/>
    <lineage>
        <taxon>Eukaryota</taxon>
        <taxon>Viridiplantae</taxon>
        <taxon>Streptophyta</taxon>
        <taxon>Embryophyta</taxon>
        <taxon>Tracheophyta</taxon>
        <taxon>Spermatophyta</taxon>
        <taxon>Magnoliopsida</taxon>
        <taxon>Liliopsida</taxon>
        <taxon>Poales</taxon>
        <taxon>Poaceae</taxon>
        <taxon>BOP clade</taxon>
        <taxon>Oryzoideae</taxon>
        <taxon>Oryzeae</taxon>
        <taxon>Oryzinae</taxon>
        <taxon>Oryza</taxon>
    </lineage>
</organism>
<dbReference type="OMA" id="QRWIYNE"/>
<dbReference type="Proteomes" id="UP000006591">
    <property type="component" value="Chromosome 4"/>
</dbReference>
<name>A0A0E0GX99_ORYNI</name>
<evidence type="ECO:0000313" key="3">
    <source>
        <dbReference type="Proteomes" id="UP000006591"/>
    </source>
</evidence>
<dbReference type="HOGENOM" id="CLU_2324216_0_0_1"/>
<dbReference type="AlphaFoldDB" id="A0A0E0GX99"/>
<keyword evidence="3" id="KW-1185">Reference proteome</keyword>
<accession>A0A0E0GX99</accession>